<dbReference type="PANTHER" id="PTHR30097">
    <property type="entry name" value="CATION EFFLUX SYSTEM PROTEIN CUSB"/>
    <property type="match status" value="1"/>
</dbReference>
<dbReference type="PANTHER" id="PTHR30097:SF15">
    <property type="entry name" value="CATION EFFLUX SYSTEM PROTEIN CUSB"/>
    <property type="match status" value="1"/>
</dbReference>
<accession>A0A1V9FPE4</accession>
<feature type="domain" description="CusB-like three alpha-helical bundle" evidence="3">
    <location>
        <begin position="170"/>
        <end position="210"/>
    </location>
</feature>
<evidence type="ECO:0000259" key="3">
    <source>
        <dbReference type="Pfam" id="PF25869"/>
    </source>
</evidence>
<evidence type="ECO:0000313" key="6">
    <source>
        <dbReference type="Proteomes" id="UP000192796"/>
    </source>
</evidence>
<dbReference type="Pfam" id="PF25869">
    <property type="entry name" value="3HB_CusB"/>
    <property type="match status" value="1"/>
</dbReference>
<sequence>MFNLLDHIRFWVSGYKRHLQSIAFVFLLAACNSNNVNETDNKHSSNHSGMPEMEAEANEHNGSTDSGNHNSHTGSEKLADTASDTSNWNALSTNRTVISAQQGISPTLSNMDFTFTGNGYIAFDYRRNKKVAIRVAGRIERLFVKFNYQYVYKGERIMELYSPELNTYIEEYLFVKQQSDDTTLQMKAKQKLLLLGLTASQIKQIELTKQSALAIPIYSPYDGYVLFNSSESPASADMQGAPSAAAGMGTQMSVGTGQTSTPAATRLEDNSIREGMYVSQGQTLFWINDFKQAWGIIAFTKETEKYVKKGIPVEVRSELMPEKPIYTSIQLIEQVYQKGQKFTQARVFLSNSTGMLKQNSLLTATITLRTKTLMVPASSVYYLGKISIVWVRMGLTKGGNNVFQSRVVKTRHRTKDEIEIVEGIKQNETIAKDAGYLADSETIITY</sequence>
<dbReference type="STRING" id="1703345.A3860_34365"/>
<name>A0A1V9FPE4_9BACT</name>
<evidence type="ECO:0000313" key="5">
    <source>
        <dbReference type="EMBL" id="OQP60167.1"/>
    </source>
</evidence>
<gene>
    <name evidence="5" type="ORF">A3860_34365</name>
</gene>
<dbReference type="OrthoDB" id="9806939at2"/>
<dbReference type="InterPro" id="IPR058790">
    <property type="entry name" value="BSH_CusB"/>
</dbReference>
<reference evidence="5 6" key="1">
    <citation type="submission" date="2016-03" db="EMBL/GenBank/DDBJ databases">
        <title>Niastella vici sp. nov., isolated from farmland soil.</title>
        <authorList>
            <person name="Chen L."/>
            <person name="Wang D."/>
            <person name="Yang S."/>
            <person name="Wang G."/>
        </authorList>
    </citation>
    <scope>NUCLEOTIDE SEQUENCE [LARGE SCALE GENOMIC DNA]</scope>
    <source>
        <strain evidence="5 6">DJ57</strain>
    </source>
</reference>
<comment type="caution">
    <text evidence="5">The sequence shown here is derived from an EMBL/GenBank/DDBJ whole genome shotgun (WGS) entry which is preliminary data.</text>
</comment>
<dbReference type="GO" id="GO:0060003">
    <property type="term" value="P:copper ion export"/>
    <property type="evidence" value="ECO:0007669"/>
    <property type="project" value="TreeGrafter"/>
</dbReference>
<protein>
    <recommendedName>
        <fullName evidence="7">RND efflux pump membrane fusion protein barrel-sandwich domain-containing protein</fullName>
    </recommendedName>
</protein>
<evidence type="ECO:0000259" key="4">
    <source>
        <dbReference type="Pfam" id="PF25919"/>
    </source>
</evidence>
<dbReference type="Gene3D" id="2.40.420.20">
    <property type="match status" value="1"/>
</dbReference>
<evidence type="ECO:0008006" key="7">
    <source>
        <dbReference type="Google" id="ProtNLM"/>
    </source>
</evidence>
<organism evidence="5 6">
    <name type="scientific">Niastella vici</name>
    <dbReference type="NCBI Taxonomy" id="1703345"/>
    <lineage>
        <taxon>Bacteria</taxon>
        <taxon>Pseudomonadati</taxon>
        <taxon>Bacteroidota</taxon>
        <taxon>Chitinophagia</taxon>
        <taxon>Chitinophagales</taxon>
        <taxon>Chitinophagaceae</taxon>
        <taxon>Niastella</taxon>
    </lineage>
</organism>
<feature type="domain" description="CusB-like barrel-sandwich hybrid" evidence="4">
    <location>
        <begin position="131"/>
        <end position="288"/>
    </location>
</feature>
<keyword evidence="6" id="KW-1185">Reference proteome</keyword>
<dbReference type="RefSeq" id="WP_081153496.1">
    <property type="nucleotide sequence ID" value="NZ_LVYD01000065.1"/>
</dbReference>
<dbReference type="AlphaFoldDB" id="A0A1V9FPE4"/>
<dbReference type="Pfam" id="PF25919">
    <property type="entry name" value="BSH_CusB"/>
    <property type="match status" value="1"/>
</dbReference>
<dbReference type="GO" id="GO:0030288">
    <property type="term" value="C:outer membrane-bounded periplasmic space"/>
    <property type="evidence" value="ECO:0007669"/>
    <property type="project" value="TreeGrafter"/>
</dbReference>
<proteinExistence type="predicted"/>
<dbReference type="EMBL" id="LVYD01000065">
    <property type="protein sequence ID" value="OQP60167.1"/>
    <property type="molecule type" value="Genomic_DNA"/>
</dbReference>
<evidence type="ECO:0000256" key="1">
    <source>
        <dbReference type="ARBA" id="ARBA00022448"/>
    </source>
</evidence>
<dbReference type="GO" id="GO:0015679">
    <property type="term" value="P:plasma membrane copper ion transport"/>
    <property type="evidence" value="ECO:0007669"/>
    <property type="project" value="TreeGrafter"/>
</dbReference>
<evidence type="ECO:0000256" key="2">
    <source>
        <dbReference type="SAM" id="MobiDB-lite"/>
    </source>
</evidence>
<feature type="region of interest" description="Disordered" evidence="2">
    <location>
        <begin position="38"/>
        <end position="80"/>
    </location>
</feature>
<dbReference type="InterPro" id="IPR051909">
    <property type="entry name" value="MFP_Cation_Efflux"/>
</dbReference>
<feature type="compositionally biased region" description="Polar residues" evidence="2">
    <location>
        <begin position="60"/>
        <end position="73"/>
    </location>
</feature>
<dbReference type="GO" id="GO:0046914">
    <property type="term" value="F:transition metal ion binding"/>
    <property type="evidence" value="ECO:0007669"/>
    <property type="project" value="TreeGrafter"/>
</dbReference>
<keyword evidence="1" id="KW-0813">Transport</keyword>
<dbReference type="Proteomes" id="UP000192796">
    <property type="component" value="Unassembled WGS sequence"/>
</dbReference>
<dbReference type="InterPro" id="IPR058791">
    <property type="entry name" value="3HB_CusB"/>
</dbReference>